<dbReference type="GO" id="GO:0008237">
    <property type="term" value="F:metallopeptidase activity"/>
    <property type="evidence" value="ECO:0007669"/>
    <property type="project" value="UniProtKB-KW"/>
</dbReference>
<evidence type="ECO:0000256" key="3">
    <source>
        <dbReference type="ARBA" id="ARBA00022723"/>
    </source>
</evidence>
<dbReference type="GO" id="GO:0046872">
    <property type="term" value="F:metal ion binding"/>
    <property type="evidence" value="ECO:0007669"/>
    <property type="project" value="UniProtKB-KW"/>
</dbReference>
<dbReference type="EMBL" id="JACHGW010000008">
    <property type="protein sequence ID" value="MBB6053650.1"/>
    <property type="molecule type" value="Genomic_DNA"/>
</dbReference>
<keyword evidence="4 7" id="KW-0378">Hydrolase</keyword>
<keyword evidence="6" id="KW-0482">Metalloprotease</keyword>
<dbReference type="InterPro" id="IPR024079">
    <property type="entry name" value="MetalloPept_cat_dom_sf"/>
</dbReference>
<reference evidence="7 8" key="1">
    <citation type="submission" date="2020-08" db="EMBL/GenBank/DDBJ databases">
        <title>Genomic Encyclopedia of Type Strains, Phase IV (KMG-IV): sequencing the most valuable type-strain genomes for metagenomic binning, comparative biology and taxonomic classification.</title>
        <authorList>
            <person name="Goeker M."/>
        </authorList>
    </citation>
    <scope>NUCLEOTIDE SEQUENCE [LARGE SCALE GENOMIC DNA]</scope>
    <source>
        <strain evidence="7 8">DSM 23562</strain>
    </source>
</reference>
<keyword evidence="2" id="KW-0645">Protease</keyword>
<dbReference type="PANTHER" id="PTHR15910">
    <property type="entry name" value="ARCHAEMETZINCIN"/>
    <property type="match status" value="1"/>
</dbReference>
<dbReference type="EC" id="3.4.-.-" evidence="7"/>
<keyword evidence="3" id="KW-0479">Metal-binding</keyword>
<evidence type="ECO:0000256" key="6">
    <source>
        <dbReference type="ARBA" id="ARBA00023049"/>
    </source>
</evidence>
<protein>
    <submittedName>
        <fullName evidence="7">Archaemetzincin</fullName>
        <ecNumber evidence="7">3.4.-.-</ecNumber>
    </submittedName>
</protein>
<evidence type="ECO:0000256" key="5">
    <source>
        <dbReference type="ARBA" id="ARBA00022833"/>
    </source>
</evidence>
<dbReference type="CDD" id="cd11375">
    <property type="entry name" value="Peptidase_M54"/>
    <property type="match status" value="1"/>
</dbReference>
<dbReference type="GO" id="GO:0006508">
    <property type="term" value="P:proteolysis"/>
    <property type="evidence" value="ECO:0007669"/>
    <property type="project" value="UniProtKB-KW"/>
</dbReference>
<evidence type="ECO:0000256" key="4">
    <source>
        <dbReference type="ARBA" id="ARBA00022801"/>
    </source>
</evidence>
<accession>A0A7W9SWH9</accession>
<dbReference type="RefSeq" id="WP_184203744.1">
    <property type="nucleotide sequence ID" value="NZ_JACHGW010000008.1"/>
</dbReference>
<comment type="caution">
    <text evidence="7">The sequence shown here is derived from an EMBL/GenBank/DDBJ whole genome shotgun (WGS) entry which is preliminary data.</text>
</comment>
<dbReference type="Proteomes" id="UP000520814">
    <property type="component" value="Unassembled WGS sequence"/>
</dbReference>
<dbReference type="Gene3D" id="3.40.390.10">
    <property type="entry name" value="Collagenase (Catalytic Domain)"/>
    <property type="match status" value="1"/>
</dbReference>
<keyword evidence="5" id="KW-0862">Zinc</keyword>
<evidence type="ECO:0000256" key="2">
    <source>
        <dbReference type="ARBA" id="ARBA00022670"/>
    </source>
</evidence>
<dbReference type="PANTHER" id="PTHR15910:SF1">
    <property type="entry name" value="ARCHAEMETZINCIN-2"/>
    <property type="match status" value="1"/>
</dbReference>
<keyword evidence="8" id="KW-1185">Reference proteome</keyword>
<gene>
    <name evidence="7" type="ORF">HNQ39_005492</name>
</gene>
<proteinExistence type="predicted"/>
<dbReference type="AlphaFoldDB" id="A0A7W9SWH9"/>
<comment type="cofactor">
    <cofactor evidence="1">
        <name>Zn(2+)</name>
        <dbReference type="ChEBI" id="CHEBI:29105"/>
    </cofactor>
</comment>
<sequence>MVRTFQLFLLGLALAGGVFFLLRSQHHRPARALTQHPDATVRRLAPLYPRFEETDWSFRHPEEVPQTLEAFRAQRTPLTDRKAHSFYIQPIGRFGKDQQQLLTDTATLLEHWFGSPVKTLPPIALESLPASARRGAQLLTGVLLNQVLLPQRPADAIAVLGVTTADLTPGEGWNFVFGQASLVNRVGVWSLARLIDPNGDLARTRLRFFKLATHETGHMYGMEHCLIARCGMNGCNSIMETDHAPLAFCPECAAKLWHATGLRPTAWFSELEAFARAQNLKSEATLWRRSREVLPQ</sequence>
<dbReference type="InterPro" id="IPR012962">
    <property type="entry name" value="Pept_M54_archaemetzincn"/>
</dbReference>
<evidence type="ECO:0000256" key="1">
    <source>
        <dbReference type="ARBA" id="ARBA00001947"/>
    </source>
</evidence>
<organism evidence="7 8">
    <name type="scientific">Armatimonas rosea</name>
    <dbReference type="NCBI Taxonomy" id="685828"/>
    <lineage>
        <taxon>Bacteria</taxon>
        <taxon>Bacillati</taxon>
        <taxon>Armatimonadota</taxon>
        <taxon>Armatimonadia</taxon>
        <taxon>Armatimonadales</taxon>
        <taxon>Armatimonadaceae</taxon>
        <taxon>Armatimonas</taxon>
    </lineage>
</organism>
<evidence type="ECO:0000313" key="7">
    <source>
        <dbReference type="EMBL" id="MBB6053650.1"/>
    </source>
</evidence>
<dbReference type="SUPFAM" id="SSF55486">
    <property type="entry name" value="Metalloproteases ('zincins'), catalytic domain"/>
    <property type="match status" value="1"/>
</dbReference>
<dbReference type="Pfam" id="PF07998">
    <property type="entry name" value="Peptidase_M54"/>
    <property type="match status" value="1"/>
</dbReference>
<name>A0A7W9SWH9_ARMRO</name>
<evidence type="ECO:0000313" key="8">
    <source>
        <dbReference type="Proteomes" id="UP000520814"/>
    </source>
</evidence>